<evidence type="ECO:0000313" key="1">
    <source>
        <dbReference type="EMBL" id="MEU8139006.1"/>
    </source>
</evidence>
<reference evidence="1 2" key="1">
    <citation type="submission" date="2024-06" db="EMBL/GenBank/DDBJ databases">
        <title>The Natural Products Discovery Center: Release of the First 8490 Sequenced Strains for Exploring Actinobacteria Biosynthetic Diversity.</title>
        <authorList>
            <person name="Kalkreuter E."/>
            <person name="Kautsar S.A."/>
            <person name="Yang D."/>
            <person name="Bader C.D."/>
            <person name="Teijaro C.N."/>
            <person name="Fluegel L."/>
            <person name="Davis C.M."/>
            <person name="Simpson J.R."/>
            <person name="Lauterbach L."/>
            <person name="Steele A.D."/>
            <person name="Gui C."/>
            <person name="Meng S."/>
            <person name="Li G."/>
            <person name="Viehrig K."/>
            <person name="Ye F."/>
            <person name="Su P."/>
            <person name="Kiefer A.F."/>
            <person name="Nichols A."/>
            <person name="Cepeda A.J."/>
            <person name="Yan W."/>
            <person name="Fan B."/>
            <person name="Jiang Y."/>
            <person name="Adhikari A."/>
            <person name="Zheng C.-J."/>
            <person name="Schuster L."/>
            <person name="Cowan T.M."/>
            <person name="Smanski M.J."/>
            <person name="Chevrette M.G."/>
            <person name="De Carvalho L.P.S."/>
            <person name="Shen B."/>
        </authorList>
    </citation>
    <scope>NUCLEOTIDE SEQUENCE [LARGE SCALE GENOMIC DNA]</scope>
    <source>
        <strain evidence="1 2">NPDC048946</strain>
    </source>
</reference>
<proteinExistence type="predicted"/>
<evidence type="ECO:0000313" key="2">
    <source>
        <dbReference type="Proteomes" id="UP001551482"/>
    </source>
</evidence>
<accession>A0ABV3DTC3</accession>
<feature type="non-terminal residue" evidence="1">
    <location>
        <position position="64"/>
    </location>
</feature>
<keyword evidence="2" id="KW-1185">Reference proteome</keyword>
<comment type="caution">
    <text evidence="1">The sequence shown here is derived from an EMBL/GenBank/DDBJ whole genome shotgun (WGS) entry which is preliminary data.</text>
</comment>
<protein>
    <submittedName>
        <fullName evidence="1">Uncharacterized protein</fullName>
    </submittedName>
</protein>
<name>A0ABV3DTC3_9ACTN</name>
<sequence length="64" mass="6585">MAAEASAWAWAAGPWEAAASAAEGASAEPASAVRALEWRVSAGLGTVYSWTIVHRPVTPSFTTP</sequence>
<dbReference type="EMBL" id="JBEZFP010000149">
    <property type="protein sequence ID" value="MEU8139006.1"/>
    <property type="molecule type" value="Genomic_DNA"/>
</dbReference>
<gene>
    <name evidence="1" type="ORF">AB0C36_36595</name>
</gene>
<dbReference type="Proteomes" id="UP001551482">
    <property type="component" value="Unassembled WGS sequence"/>
</dbReference>
<organism evidence="1 2">
    <name type="scientific">Streptodolium elevatio</name>
    <dbReference type="NCBI Taxonomy" id="3157996"/>
    <lineage>
        <taxon>Bacteria</taxon>
        <taxon>Bacillati</taxon>
        <taxon>Actinomycetota</taxon>
        <taxon>Actinomycetes</taxon>
        <taxon>Kitasatosporales</taxon>
        <taxon>Streptomycetaceae</taxon>
        <taxon>Streptodolium</taxon>
    </lineage>
</organism>